<reference evidence="1" key="1">
    <citation type="submission" date="2022-01" db="EMBL/GenBank/DDBJ databases">
        <title>Genome Sequence Resource for Two Populations of Ditylenchus destructor, the Migratory Endoparasitic Phytonematode.</title>
        <authorList>
            <person name="Zhang H."/>
            <person name="Lin R."/>
            <person name="Xie B."/>
        </authorList>
    </citation>
    <scope>NUCLEOTIDE SEQUENCE</scope>
    <source>
        <strain evidence="1">BazhouSP</strain>
    </source>
</reference>
<organism evidence="1 2">
    <name type="scientific">Ditylenchus destructor</name>
    <dbReference type="NCBI Taxonomy" id="166010"/>
    <lineage>
        <taxon>Eukaryota</taxon>
        <taxon>Metazoa</taxon>
        <taxon>Ecdysozoa</taxon>
        <taxon>Nematoda</taxon>
        <taxon>Chromadorea</taxon>
        <taxon>Rhabditida</taxon>
        <taxon>Tylenchina</taxon>
        <taxon>Tylenchomorpha</taxon>
        <taxon>Sphaerularioidea</taxon>
        <taxon>Anguinidae</taxon>
        <taxon>Anguininae</taxon>
        <taxon>Ditylenchus</taxon>
    </lineage>
</organism>
<keyword evidence="2" id="KW-1185">Reference proteome</keyword>
<accession>A0AAD4MYE9</accession>
<evidence type="ECO:0000313" key="2">
    <source>
        <dbReference type="Proteomes" id="UP001201812"/>
    </source>
</evidence>
<dbReference type="AlphaFoldDB" id="A0AAD4MYE9"/>
<evidence type="ECO:0000313" key="1">
    <source>
        <dbReference type="EMBL" id="KAI1709473.1"/>
    </source>
</evidence>
<dbReference type="Proteomes" id="UP001201812">
    <property type="component" value="Unassembled WGS sequence"/>
</dbReference>
<sequence>MASESQLNEPLSTLPEEIAMSFGTCSELKMKTESNFAILPHINKILNAAGQVTKVGIYDYVFNENIDLDSQAVVNFILKAPSNNVNPDSERILNIVSHNLPNVQEQSAAIINEIKKAFLQSTEKHYLVFRWHTGKSAFSHVAFEERNERTRQRIRLAPAGDMFVLKSIDDGPNRGKRAMTRNFLAFDY</sequence>
<name>A0AAD4MYE9_9BILA</name>
<comment type="caution">
    <text evidence="1">The sequence shown here is derived from an EMBL/GenBank/DDBJ whole genome shotgun (WGS) entry which is preliminary data.</text>
</comment>
<proteinExistence type="predicted"/>
<dbReference type="EMBL" id="JAKKPZ010000030">
    <property type="protein sequence ID" value="KAI1709473.1"/>
    <property type="molecule type" value="Genomic_DNA"/>
</dbReference>
<gene>
    <name evidence="1" type="ORF">DdX_11260</name>
</gene>
<protein>
    <submittedName>
        <fullName evidence="1">Uncharacterized protein</fullName>
    </submittedName>
</protein>